<keyword evidence="11 15" id="KW-1133">Transmembrane helix</keyword>
<dbReference type="SMART" id="SM00184">
    <property type="entry name" value="RING"/>
    <property type="match status" value="1"/>
</dbReference>
<evidence type="ECO:0000256" key="5">
    <source>
        <dbReference type="ARBA" id="ARBA00022679"/>
    </source>
</evidence>
<comment type="catalytic activity">
    <reaction evidence="1">
        <text>S-ubiquitinyl-[E2 ubiquitin-conjugating enzyme]-L-cysteine + [acceptor protein]-L-lysine = [E2 ubiquitin-conjugating enzyme]-L-cysteine + N(6)-ubiquitinyl-[acceptor protein]-L-lysine.</text>
        <dbReference type="EC" id="2.3.2.27"/>
    </reaction>
</comment>
<dbReference type="Proteomes" id="UP001324115">
    <property type="component" value="Unassembled WGS sequence"/>
</dbReference>
<keyword evidence="6 15" id="KW-0812">Transmembrane</keyword>
<dbReference type="GO" id="GO:0008270">
    <property type="term" value="F:zinc ion binding"/>
    <property type="evidence" value="ECO:0007669"/>
    <property type="project" value="UniProtKB-KW"/>
</dbReference>
<protein>
    <recommendedName>
        <fullName evidence="4">RING-type E3 ubiquitin transferase</fullName>
        <ecNumber evidence="4">2.3.2.27</ecNumber>
    </recommendedName>
</protein>
<evidence type="ECO:0000256" key="4">
    <source>
        <dbReference type="ARBA" id="ARBA00012483"/>
    </source>
</evidence>
<evidence type="ECO:0000256" key="8">
    <source>
        <dbReference type="ARBA" id="ARBA00022771"/>
    </source>
</evidence>
<name>A0AAN7EF38_QUERU</name>
<evidence type="ECO:0000256" key="14">
    <source>
        <dbReference type="PROSITE-ProRule" id="PRU00175"/>
    </source>
</evidence>
<dbReference type="PANTHER" id="PTHR45768:SF13">
    <property type="entry name" value="TRANSCRIPTION FACTOR C2H2 FAMILY-RELATED"/>
    <property type="match status" value="1"/>
</dbReference>
<sequence length="217" mass="24355">MALRSRIYLSQPYRVNVYISVHLLKNSVLLVGFHTKTKPSHLEPNASFSFRLPTKLTRSSRSTHNNSMVMELVTSVILLLVGVAVLVVIHVCIVGRSFSWRGSNQHGDIMVQRSRKFGAKMISNEDLKKLPCFDYEAAEKGTSCVDCAVCLENFKMGDKCRLLPDCRHSFHVQCIDSWLLKTPICPICRTCIIPLKVEVIISEESSVSDNIAVELTS</sequence>
<evidence type="ECO:0000256" key="9">
    <source>
        <dbReference type="ARBA" id="ARBA00022786"/>
    </source>
</evidence>
<dbReference type="EMBL" id="JAXUIC010000010">
    <property type="protein sequence ID" value="KAK4568576.1"/>
    <property type="molecule type" value="Genomic_DNA"/>
</dbReference>
<evidence type="ECO:0000259" key="16">
    <source>
        <dbReference type="PROSITE" id="PS50089"/>
    </source>
</evidence>
<evidence type="ECO:0000313" key="18">
    <source>
        <dbReference type="Proteomes" id="UP001324115"/>
    </source>
</evidence>
<dbReference type="AlphaFoldDB" id="A0AAN7EF38"/>
<keyword evidence="12 15" id="KW-0472">Membrane</keyword>
<dbReference type="FunFam" id="3.30.40.10:FF:000982">
    <property type="entry name" value="RING-H2 finger protein ATL2K"/>
    <property type="match status" value="1"/>
</dbReference>
<keyword evidence="5" id="KW-0808">Transferase</keyword>
<keyword evidence="9" id="KW-0833">Ubl conjugation pathway</keyword>
<evidence type="ECO:0000256" key="11">
    <source>
        <dbReference type="ARBA" id="ARBA00022989"/>
    </source>
</evidence>
<keyword evidence="7" id="KW-0479">Metal-binding</keyword>
<dbReference type="SUPFAM" id="SSF57850">
    <property type="entry name" value="RING/U-box"/>
    <property type="match status" value="1"/>
</dbReference>
<dbReference type="EC" id="2.3.2.27" evidence="4"/>
<evidence type="ECO:0000256" key="13">
    <source>
        <dbReference type="ARBA" id="ARBA00024209"/>
    </source>
</evidence>
<evidence type="ECO:0000256" key="10">
    <source>
        <dbReference type="ARBA" id="ARBA00022833"/>
    </source>
</evidence>
<proteinExistence type="inferred from homology"/>
<feature type="domain" description="RING-type" evidence="16">
    <location>
        <begin position="147"/>
        <end position="189"/>
    </location>
</feature>
<dbReference type="Gene3D" id="3.30.40.10">
    <property type="entry name" value="Zinc/RING finger domain, C3HC4 (zinc finger)"/>
    <property type="match status" value="1"/>
</dbReference>
<dbReference type="InterPro" id="IPR013083">
    <property type="entry name" value="Znf_RING/FYVE/PHD"/>
</dbReference>
<comment type="caution">
    <text evidence="17">The sequence shown here is derived from an EMBL/GenBank/DDBJ whole genome shotgun (WGS) entry which is preliminary data.</text>
</comment>
<evidence type="ECO:0000256" key="3">
    <source>
        <dbReference type="ARBA" id="ARBA00004906"/>
    </source>
</evidence>
<keyword evidence="8 14" id="KW-0863">Zinc-finger</keyword>
<keyword evidence="10" id="KW-0862">Zinc</keyword>
<comment type="subcellular location">
    <subcellularLocation>
        <location evidence="2">Membrane</location>
        <topology evidence="2">Single-pass membrane protein</topology>
    </subcellularLocation>
</comment>
<dbReference type="Pfam" id="PF13639">
    <property type="entry name" value="zf-RING_2"/>
    <property type="match status" value="1"/>
</dbReference>
<evidence type="ECO:0000313" key="17">
    <source>
        <dbReference type="EMBL" id="KAK4568576.1"/>
    </source>
</evidence>
<organism evidence="17 18">
    <name type="scientific">Quercus rubra</name>
    <name type="common">Northern red oak</name>
    <name type="synonym">Quercus borealis</name>
    <dbReference type="NCBI Taxonomy" id="3512"/>
    <lineage>
        <taxon>Eukaryota</taxon>
        <taxon>Viridiplantae</taxon>
        <taxon>Streptophyta</taxon>
        <taxon>Embryophyta</taxon>
        <taxon>Tracheophyta</taxon>
        <taxon>Spermatophyta</taxon>
        <taxon>Magnoliopsida</taxon>
        <taxon>eudicotyledons</taxon>
        <taxon>Gunneridae</taxon>
        <taxon>Pentapetalae</taxon>
        <taxon>rosids</taxon>
        <taxon>fabids</taxon>
        <taxon>Fagales</taxon>
        <taxon>Fagaceae</taxon>
        <taxon>Quercus</taxon>
    </lineage>
</organism>
<comment type="similarity">
    <text evidence="13">Belongs to the RING-type zinc finger family. ATL subfamily.</text>
</comment>
<reference evidence="17 18" key="1">
    <citation type="journal article" date="2023" name="G3 (Bethesda)">
        <title>A haplotype-resolved chromosome-scale genome for Quercus rubra L. provides insights into the genetics of adaptive traits for red oak species.</title>
        <authorList>
            <person name="Kapoor B."/>
            <person name="Jenkins J."/>
            <person name="Schmutz J."/>
            <person name="Zhebentyayeva T."/>
            <person name="Kuelheim C."/>
            <person name="Coggeshall M."/>
            <person name="Heim C."/>
            <person name="Lasky J.R."/>
            <person name="Leites L."/>
            <person name="Islam-Faridi N."/>
            <person name="Romero-Severson J."/>
            <person name="DeLeo V.L."/>
            <person name="Lucas S.M."/>
            <person name="Lazic D."/>
            <person name="Gailing O."/>
            <person name="Carlson J."/>
            <person name="Staton M."/>
        </authorList>
    </citation>
    <scope>NUCLEOTIDE SEQUENCE [LARGE SCALE GENOMIC DNA]</scope>
    <source>
        <strain evidence="17">Pseudo-F2</strain>
    </source>
</reference>
<evidence type="ECO:0000256" key="12">
    <source>
        <dbReference type="ARBA" id="ARBA00023136"/>
    </source>
</evidence>
<evidence type="ECO:0000256" key="1">
    <source>
        <dbReference type="ARBA" id="ARBA00000900"/>
    </source>
</evidence>
<dbReference type="PROSITE" id="PS50089">
    <property type="entry name" value="ZF_RING_2"/>
    <property type="match status" value="1"/>
</dbReference>
<comment type="pathway">
    <text evidence="3">Protein modification; protein ubiquitination.</text>
</comment>
<feature type="transmembrane region" description="Helical" evidence="15">
    <location>
        <begin position="72"/>
        <end position="94"/>
    </location>
</feature>
<evidence type="ECO:0000256" key="6">
    <source>
        <dbReference type="ARBA" id="ARBA00022692"/>
    </source>
</evidence>
<evidence type="ECO:0000256" key="2">
    <source>
        <dbReference type="ARBA" id="ARBA00004167"/>
    </source>
</evidence>
<dbReference type="GO" id="GO:0016020">
    <property type="term" value="C:membrane"/>
    <property type="evidence" value="ECO:0007669"/>
    <property type="project" value="UniProtKB-SubCell"/>
</dbReference>
<gene>
    <name evidence="17" type="ORF">RGQ29_004121</name>
</gene>
<evidence type="ECO:0000256" key="7">
    <source>
        <dbReference type="ARBA" id="ARBA00022723"/>
    </source>
</evidence>
<dbReference type="GO" id="GO:0061630">
    <property type="term" value="F:ubiquitin protein ligase activity"/>
    <property type="evidence" value="ECO:0007669"/>
    <property type="project" value="UniProtKB-EC"/>
</dbReference>
<keyword evidence="18" id="KW-1185">Reference proteome</keyword>
<evidence type="ECO:0000256" key="15">
    <source>
        <dbReference type="SAM" id="Phobius"/>
    </source>
</evidence>
<dbReference type="InterPro" id="IPR001841">
    <property type="entry name" value="Znf_RING"/>
</dbReference>
<dbReference type="PANTHER" id="PTHR45768">
    <property type="entry name" value="E3 UBIQUITIN-PROTEIN LIGASE RNF13-LIKE"/>
    <property type="match status" value="1"/>
</dbReference>
<accession>A0AAN7EF38</accession>